<dbReference type="NCBIfam" id="NF009814">
    <property type="entry name" value="PRK13299.1"/>
    <property type="match status" value="1"/>
</dbReference>
<keyword evidence="2 9" id="KW-0808">Transferase</keyword>
<evidence type="ECO:0000313" key="14">
    <source>
        <dbReference type="Proteomes" id="UP000295773"/>
    </source>
</evidence>
<dbReference type="SUPFAM" id="SSF81891">
    <property type="entry name" value="Poly A polymerase C-terminal region-like"/>
    <property type="match status" value="1"/>
</dbReference>
<dbReference type="GO" id="GO:0016779">
    <property type="term" value="F:nucleotidyltransferase activity"/>
    <property type="evidence" value="ECO:0007669"/>
    <property type="project" value="UniProtKB-KW"/>
</dbReference>
<proteinExistence type="inferred from homology"/>
<evidence type="ECO:0000256" key="8">
    <source>
        <dbReference type="ARBA" id="ARBA00022884"/>
    </source>
</evidence>
<dbReference type="Gene3D" id="1.10.246.80">
    <property type="match status" value="1"/>
</dbReference>
<dbReference type="Pfam" id="PF01743">
    <property type="entry name" value="PolyA_pol"/>
    <property type="match status" value="1"/>
</dbReference>
<dbReference type="InterPro" id="IPR032810">
    <property type="entry name" value="CCA-adding_enz_C"/>
</dbReference>
<keyword evidence="5" id="KW-0479">Metal-binding</keyword>
<keyword evidence="14" id="KW-1185">Reference proteome</keyword>
<keyword evidence="3" id="KW-0819">tRNA processing</keyword>
<feature type="domain" description="Poly A polymerase head" evidence="10">
    <location>
        <begin position="23"/>
        <end position="147"/>
    </location>
</feature>
<feature type="domain" description="CCA-adding enzyme C-terminal" evidence="12">
    <location>
        <begin position="300"/>
        <end position="442"/>
    </location>
</feature>
<evidence type="ECO:0000259" key="12">
    <source>
        <dbReference type="Pfam" id="PF13735"/>
    </source>
</evidence>
<name>A0A4R3TJX5_9FIRM</name>
<evidence type="ECO:0000256" key="9">
    <source>
        <dbReference type="RuleBase" id="RU003953"/>
    </source>
</evidence>
<evidence type="ECO:0000256" key="2">
    <source>
        <dbReference type="ARBA" id="ARBA00022679"/>
    </source>
</evidence>
<feature type="domain" description="tRNA nucleotidyltransferase/poly(A) polymerase RNA and SrmB- binding" evidence="11">
    <location>
        <begin position="174"/>
        <end position="233"/>
    </location>
</feature>
<dbReference type="GO" id="GO:0000049">
    <property type="term" value="F:tRNA binding"/>
    <property type="evidence" value="ECO:0007669"/>
    <property type="project" value="TreeGrafter"/>
</dbReference>
<dbReference type="InterPro" id="IPR043519">
    <property type="entry name" value="NT_sf"/>
</dbReference>
<dbReference type="EMBL" id="SMBP01000003">
    <property type="protein sequence ID" value="TCU62610.1"/>
    <property type="molecule type" value="Genomic_DNA"/>
</dbReference>
<dbReference type="InterPro" id="IPR002646">
    <property type="entry name" value="PolA_pol_head_dom"/>
</dbReference>
<evidence type="ECO:0000259" key="11">
    <source>
        <dbReference type="Pfam" id="PF12627"/>
    </source>
</evidence>
<evidence type="ECO:0000259" key="10">
    <source>
        <dbReference type="Pfam" id="PF01743"/>
    </source>
</evidence>
<evidence type="ECO:0000256" key="3">
    <source>
        <dbReference type="ARBA" id="ARBA00022694"/>
    </source>
</evidence>
<accession>A0A4R3TJX5</accession>
<gene>
    <name evidence="13" type="ORF">EDD61_10321</name>
</gene>
<dbReference type="Gene3D" id="1.10.3090.10">
    <property type="entry name" value="cca-adding enzyme, domain 2"/>
    <property type="match status" value="1"/>
</dbReference>
<keyword evidence="7" id="KW-0460">Magnesium</keyword>
<dbReference type="Pfam" id="PF13735">
    <property type="entry name" value="tRNA_NucTran2_2"/>
    <property type="match status" value="1"/>
</dbReference>
<sequence length="452" mass="52711">MKNNIPPSMIKILTILKEAGYEAYFVGGCVRDMLMQRKTHDYDITTNALPQETMQIFAAKGYQVIPTGIKHGTITVLVNKEPVEITTYRIEQTYHDHRHPSAIIFTKDLKEDLKRRDFTMNAIAYDPTYGLYDPFHGAQDIAQKRIRCVGDATTRFQEDALRMLRALRFSCVLDFTLDKACGKAIQQNHNLLHYVSKERIREEFNRLLMGEKANTLQLLYDFHVLDEILPGYSALYGHEQKTPWHIYDVFQHTDIALNHTKGYPLESKLAIIFHDWGKPACESFDDNGIAHYKKHAYVSEQIAYEQMKALKYDNKTIETVCLFIRYHDYYVHEKRSTLRRFVAHFHNDFTLAKQALDIQLADDMAKNRTKSDEKIVIIKNCQRLLSIMEKEKDMLSMKDLAINGHDLIQLGFQGKAIGDVLKAVYEWVLEEPSRNEKDILERYIETEFLTRL</sequence>
<keyword evidence="4" id="KW-0548">Nucleotidyltransferase</keyword>
<keyword evidence="8 9" id="KW-0694">RNA-binding</keyword>
<evidence type="ECO:0000256" key="6">
    <source>
        <dbReference type="ARBA" id="ARBA00022741"/>
    </source>
</evidence>
<keyword evidence="6" id="KW-0547">Nucleotide-binding</keyword>
<dbReference type="Proteomes" id="UP000295773">
    <property type="component" value="Unassembled WGS sequence"/>
</dbReference>
<organism evidence="13 14">
    <name type="scientific">Longicatena caecimuris</name>
    <dbReference type="NCBI Taxonomy" id="1796635"/>
    <lineage>
        <taxon>Bacteria</taxon>
        <taxon>Bacillati</taxon>
        <taxon>Bacillota</taxon>
        <taxon>Erysipelotrichia</taxon>
        <taxon>Erysipelotrichales</taxon>
        <taxon>Erysipelotrichaceae</taxon>
        <taxon>Longicatena</taxon>
    </lineage>
</organism>
<dbReference type="InterPro" id="IPR050264">
    <property type="entry name" value="Bact_CCA-adding_enz_type3_sf"/>
</dbReference>
<evidence type="ECO:0000256" key="7">
    <source>
        <dbReference type="ARBA" id="ARBA00022842"/>
    </source>
</evidence>
<dbReference type="PANTHER" id="PTHR46173:SF1">
    <property type="entry name" value="CCA TRNA NUCLEOTIDYLTRANSFERASE 1, MITOCHONDRIAL"/>
    <property type="match status" value="1"/>
</dbReference>
<reference evidence="13 14" key="1">
    <citation type="submission" date="2019-03" db="EMBL/GenBank/DDBJ databases">
        <title>Genomic Encyclopedia of Type Strains, Phase IV (KMG-IV): sequencing the most valuable type-strain genomes for metagenomic binning, comparative biology and taxonomic classification.</title>
        <authorList>
            <person name="Goeker M."/>
        </authorList>
    </citation>
    <scope>NUCLEOTIDE SEQUENCE [LARGE SCALE GENOMIC DNA]</scope>
    <source>
        <strain evidence="13 14">DSM 29481</strain>
    </source>
</reference>
<comment type="similarity">
    <text evidence="9">Belongs to the tRNA nucleotidyltransferase/poly(A) polymerase family.</text>
</comment>
<dbReference type="GO" id="GO:0008033">
    <property type="term" value="P:tRNA processing"/>
    <property type="evidence" value="ECO:0007669"/>
    <property type="project" value="UniProtKB-KW"/>
</dbReference>
<dbReference type="Pfam" id="PF12627">
    <property type="entry name" value="PolyA_pol_RNAbd"/>
    <property type="match status" value="1"/>
</dbReference>
<dbReference type="Gene3D" id="3.30.460.10">
    <property type="entry name" value="Beta Polymerase, domain 2"/>
    <property type="match status" value="1"/>
</dbReference>
<dbReference type="RefSeq" id="WP_132223760.1">
    <property type="nucleotide sequence ID" value="NZ_JANKBG010000003.1"/>
</dbReference>
<dbReference type="GO" id="GO:0046872">
    <property type="term" value="F:metal ion binding"/>
    <property type="evidence" value="ECO:0007669"/>
    <property type="project" value="UniProtKB-KW"/>
</dbReference>
<dbReference type="InterPro" id="IPR032828">
    <property type="entry name" value="PolyA_RNA-bd"/>
</dbReference>
<evidence type="ECO:0000256" key="5">
    <source>
        <dbReference type="ARBA" id="ARBA00022723"/>
    </source>
</evidence>
<dbReference type="AlphaFoldDB" id="A0A4R3TJX5"/>
<comment type="cofactor">
    <cofactor evidence="1">
        <name>Mg(2+)</name>
        <dbReference type="ChEBI" id="CHEBI:18420"/>
    </cofactor>
</comment>
<evidence type="ECO:0000256" key="1">
    <source>
        <dbReference type="ARBA" id="ARBA00001946"/>
    </source>
</evidence>
<dbReference type="SUPFAM" id="SSF81301">
    <property type="entry name" value="Nucleotidyltransferase"/>
    <property type="match status" value="1"/>
</dbReference>
<dbReference type="GO" id="GO:0000166">
    <property type="term" value="F:nucleotide binding"/>
    <property type="evidence" value="ECO:0007669"/>
    <property type="project" value="UniProtKB-KW"/>
</dbReference>
<evidence type="ECO:0000313" key="13">
    <source>
        <dbReference type="EMBL" id="TCU62610.1"/>
    </source>
</evidence>
<comment type="caution">
    <text evidence="13">The sequence shown here is derived from an EMBL/GenBank/DDBJ whole genome shotgun (WGS) entry which is preliminary data.</text>
</comment>
<dbReference type="CDD" id="cd05398">
    <property type="entry name" value="NT_ClassII-CCAase"/>
    <property type="match status" value="1"/>
</dbReference>
<dbReference type="PANTHER" id="PTHR46173">
    <property type="entry name" value="CCA TRNA NUCLEOTIDYLTRANSFERASE 1, MITOCHONDRIAL"/>
    <property type="match status" value="1"/>
</dbReference>
<evidence type="ECO:0000256" key="4">
    <source>
        <dbReference type="ARBA" id="ARBA00022695"/>
    </source>
</evidence>
<protein>
    <submittedName>
        <fullName evidence="13">tRNA nucleotidyltransferase (CCA-adding enzyme)</fullName>
    </submittedName>
</protein>